<dbReference type="Proteomes" id="UP000218505">
    <property type="component" value="Chromosome"/>
</dbReference>
<sequence>MRTPFRLAALAVALVAVTGLVVLGGGGGGGTAVAAPACAVDYTPNQWATGFTAEVAVTNRAAPVTTWTLTWTWAGNQTVTSAWNAQVTQTGAKVTARDVGWNGQLGTGGTARFGFQGTYSGAAAAPTDFALNGTPCNDDAPPTSTTTPPTTTPPTTTPPTTTTTPQQPTGCGTATLCDDFESQTGTTPSGKWSVGAANCTGTGTVTVDNSVARSGSKSVRVNGGVGYCNHIFFGASVSGPVVHGRFHVRHTTALPAAHVTFMALKDSADGGKDLRMGGQNGALQWNRESDDATLPAQSPQGVAQSIPLPTGRWTCVQFTLDGSSGRLSTSVDGVAVPGLQVDGSPTPDIDQQWLARANWRPNTVDVRLGWESYGDGGDTLWYDDVAFGSAPLAC</sequence>
<dbReference type="Pfam" id="PF21340">
    <property type="entry name" value="Polysacc_lyase-like"/>
    <property type="match status" value="1"/>
</dbReference>
<dbReference type="InterPro" id="IPR048955">
    <property type="entry name" value="Cip1-like_core"/>
</dbReference>
<dbReference type="RefSeq" id="WP_096494546.1">
    <property type="nucleotide sequence ID" value="NZ_CP023445.1"/>
</dbReference>
<dbReference type="GO" id="GO:0030247">
    <property type="term" value="F:polysaccharide binding"/>
    <property type="evidence" value="ECO:0007669"/>
    <property type="project" value="UniProtKB-UniRule"/>
</dbReference>
<evidence type="ECO:0000259" key="2">
    <source>
        <dbReference type="PROSITE" id="PS51173"/>
    </source>
</evidence>
<dbReference type="KEGG" id="apre:CNX65_17920"/>
<dbReference type="SMART" id="SM00637">
    <property type="entry name" value="CBD_II"/>
    <property type="match status" value="1"/>
</dbReference>
<dbReference type="GO" id="GO:0004553">
    <property type="term" value="F:hydrolase activity, hydrolyzing O-glycosyl compounds"/>
    <property type="evidence" value="ECO:0007669"/>
    <property type="project" value="InterPro"/>
</dbReference>
<dbReference type="InterPro" id="IPR008965">
    <property type="entry name" value="CBM2/CBM3_carb-bd_dom_sf"/>
</dbReference>
<dbReference type="InterPro" id="IPR013320">
    <property type="entry name" value="ConA-like_dom_sf"/>
</dbReference>
<gene>
    <name evidence="3" type="ORF">CNX65_17920</name>
</gene>
<dbReference type="Gene3D" id="2.60.120.200">
    <property type="match status" value="1"/>
</dbReference>
<evidence type="ECO:0000313" key="3">
    <source>
        <dbReference type="EMBL" id="ATE54930.1"/>
    </source>
</evidence>
<dbReference type="Gene3D" id="2.60.40.290">
    <property type="match status" value="1"/>
</dbReference>
<dbReference type="InterPro" id="IPR001919">
    <property type="entry name" value="CBD2"/>
</dbReference>
<dbReference type="SUPFAM" id="SSF49899">
    <property type="entry name" value="Concanavalin A-like lectins/glucanases"/>
    <property type="match status" value="1"/>
</dbReference>
<dbReference type="SUPFAM" id="SSF49384">
    <property type="entry name" value="Carbohydrate-binding domain"/>
    <property type="match status" value="1"/>
</dbReference>
<keyword evidence="4" id="KW-1185">Reference proteome</keyword>
<accession>A0A290Z7D0</accession>
<dbReference type="EMBL" id="CP023445">
    <property type="protein sequence ID" value="ATE54930.1"/>
    <property type="molecule type" value="Genomic_DNA"/>
</dbReference>
<dbReference type="AlphaFoldDB" id="A0A290Z7D0"/>
<reference evidence="3" key="1">
    <citation type="submission" date="2017-09" db="EMBL/GenBank/DDBJ databases">
        <title>Complete Genome Sequence of ansamitocin-producing Bacterium Actinosynnema pretiosum X47.</title>
        <authorList>
            <person name="Cao G."/>
            <person name="Zong G."/>
            <person name="Zhong C."/>
            <person name="Fu J."/>
        </authorList>
    </citation>
    <scope>NUCLEOTIDE SEQUENCE [LARGE SCALE GENOMIC DNA]</scope>
    <source>
        <strain evidence="3">X47</strain>
    </source>
</reference>
<name>A0A290Z7D0_9PSEU</name>
<evidence type="ECO:0000256" key="1">
    <source>
        <dbReference type="SAM" id="MobiDB-lite"/>
    </source>
</evidence>
<feature type="domain" description="CBM2" evidence="2">
    <location>
        <begin position="31"/>
        <end position="139"/>
    </location>
</feature>
<proteinExistence type="predicted"/>
<dbReference type="PROSITE" id="PS51173">
    <property type="entry name" value="CBM2"/>
    <property type="match status" value="1"/>
</dbReference>
<organism evidence="3 4">
    <name type="scientific">Actinosynnema pretiosum</name>
    <dbReference type="NCBI Taxonomy" id="42197"/>
    <lineage>
        <taxon>Bacteria</taxon>
        <taxon>Bacillati</taxon>
        <taxon>Actinomycetota</taxon>
        <taxon>Actinomycetes</taxon>
        <taxon>Pseudonocardiales</taxon>
        <taxon>Pseudonocardiaceae</taxon>
        <taxon>Actinosynnema</taxon>
    </lineage>
</organism>
<protein>
    <submittedName>
        <fullName evidence="3">Cellulose-binding protein</fullName>
    </submittedName>
</protein>
<dbReference type="GO" id="GO:0005975">
    <property type="term" value="P:carbohydrate metabolic process"/>
    <property type="evidence" value="ECO:0007669"/>
    <property type="project" value="InterPro"/>
</dbReference>
<feature type="region of interest" description="Disordered" evidence="1">
    <location>
        <begin position="130"/>
        <end position="170"/>
    </location>
</feature>
<dbReference type="InterPro" id="IPR012291">
    <property type="entry name" value="CBM2_carb-bd_dom_sf"/>
</dbReference>
<evidence type="ECO:0000313" key="4">
    <source>
        <dbReference type="Proteomes" id="UP000218505"/>
    </source>
</evidence>
<dbReference type="Pfam" id="PF00553">
    <property type="entry name" value="CBM_2"/>
    <property type="match status" value="1"/>
</dbReference>
<feature type="compositionally biased region" description="Low complexity" evidence="1">
    <location>
        <begin position="158"/>
        <end position="169"/>
    </location>
</feature>